<sequence>MNIAFENQVLNQKEDHELSGYSSFLTDKKPL</sequence>
<protein>
    <submittedName>
        <fullName evidence="1">Uncharacterized protein</fullName>
    </submittedName>
</protein>
<evidence type="ECO:0000313" key="1">
    <source>
        <dbReference type="EMBL" id="MBW88697.1"/>
    </source>
</evidence>
<dbReference type="EMBL" id="GGEC01008214">
    <property type="protein sequence ID" value="MBW88697.1"/>
    <property type="molecule type" value="Transcribed_RNA"/>
</dbReference>
<dbReference type="AlphaFoldDB" id="A0A2P2J5M6"/>
<accession>A0A2P2J5M6</accession>
<organism evidence="1">
    <name type="scientific">Rhizophora mucronata</name>
    <name type="common">Asiatic mangrove</name>
    <dbReference type="NCBI Taxonomy" id="61149"/>
    <lineage>
        <taxon>Eukaryota</taxon>
        <taxon>Viridiplantae</taxon>
        <taxon>Streptophyta</taxon>
        <taxon>Embryophyta</taxon>
        <taxon>Tracheophyta</taxon>
        <taxon>Spermatophyta</taxon>
        <taxon>Magnoliopsida</taxon>
        <taxon>eudicotyledons</taxon>
        <taxon>Gunneridae</taxon>
        <taxon>Pentapetalae</taxon>
        <taxon>rosids</taxon>
        <taxon>fabids</taxon>
        <taxon>Malpighiales</taxon>
        <taxon>Rhizophoraceae</taxon>
        <taxon>Rhizophora</taxon>
    </lineage>
</organism>
<reference evidence="1" key="1">
    <citation type="submission" date="2018-02" db="EMBL/GenBank/DDBJ databases">
        <title>Rhizophora mucronata_Transcriptome.</title>
        <authorList>
            <person name="Meera S.P."/>
            <person name="Sreeshan A."/>
            <person name="Augustine A."/>
        </authorList>
    </citation>
    <scope>NUCLEOTIDE SEQUENCE</scope>
    <source>
        <tissue evidence="1">Leaf</tissue>
    </source>
</reference>
<proteinExistence type="predicted"/>
<name>A0A2P2J5M6_RHIMU</name>